<name>A0ACC6Q2I9_9ACTN</name>
<protein>
    <submittedName>
        <fullName evidence="1">LysR family transcriptional regulator</fullName>
    </submittedName>
</protein>
<sequence length="301" mass="31827">MDLDLLATFLEIHRAGSLTTAATRRGLSQPAVTGQLARLEQQIGEPLFVRSRRGVTPTARGDDLARRVGPHLDQLRSAISDGDSGGDALYGQVHLAGPAELVTARVVPALAPLAARGLRLRISVGLAGDLLSALANSRLDVVVSAVRPTLKNVAATPFADEEFVLVGPPTLARTVDPALLATDPVKALGTLPLVAYAEELPIIRRYWRSEFGRRPSNEVAVVVPDLRAVLAAVVAGAGVSVLPRYLAEPALAAGSVELLHHPHMAPLNTLYLATRVGGLAHPSVALVHDHLMKRSRLWGAL</sequence>
<keyword evidence="2" id="KW-1185">Reference proteome</keyword>
<reference evidence="1" key="1">
    <citation type="submission" date="2024-03" db="EMBL/GenBank/DDBJ databases">
        <title>Novel Streptomyces species of biotechnological and ecological value are a feature of Machair soil.</title>
        <authorList>
            <person name="Prole J.R."/>
            <person name="Goodfellow M."/>
            <person name="Allenby N."/>
            <person name="Ward A.C."/>
        </authorList>
    </citation>
    <scope>NUCLEOTIDE SEQUENCE</scope>
    <source>
        <strain evidence="1">MS2.AVA.5</strain>
    </source>
</reference>
<evidence type="ECO:0000313" key="1">
    <source>
        <dbReference type="EMBL" id="MEJ8637796.1"/>
    </source>
</evidence>
<dbReference type="EMBL" id="JBBKAJ010000022">
    <property type="protein sequence ID" value="MEJ8637796.1"/>
    <property type="molecule type" value="Genomic_DNA"/>
</dbReference>
<dbReference type="Proteomes" id="UP001377168">
    <property type="component" value="Unassembled WGS sequence"/>
</dbReference>
<accession>A0ACC6Q2I9</accession>
<organism evidence="1 2">
    <name type="scientific">Streptomyces achmelvichensis</name>
    <dbReference type="NCBI Taxonomy" id="3134111"/>
    <lineage>
        <taxon>Bacteria</taxon>
        <taxon>Bacillati</taxon>
        <taxon>Actinomycetota</taxon>
        <taxon>Actinomycetes</taxon>
        <taxon>Kitasatosporales</taxon>
        <taxon>Streptomycetaceae</taxon>
        <taxon>Streptomyces</taxon>
    </lineage>
</organism>
<comment type="caution">
    <text evidence="1">The sequence shown here is derived from an EMBL/GenBank/DDBJ whole genome shotgun (WGS) entry which is preliminary data.</text>
</comment>
<evidence type="ECO:0000313" key="2">
    <source>
        <dbReference type="Proteomes" id="UP001377168"/>
    </source>
</evidence>
<gene>
    <name evidence="1" type="ORF">WKI67_31010</name>
</gene>
<proteinExistence type="predicted"/>